<evidence type="ECO:0000313" key="2">
    <source>
        <dbReference type="Proteomes" id="UP001596415"/>
    </source>
</evidence>
<comment type="caution">
    <text evidence="1">The sequence shown here is derived from an EMBL/GenBank/DDBJ whole genome shotgun (WGS) entry which is preliminary data.</text>
</comment>
<protein>
    <submittedName>
        <fullName evidence="1">Uncharacterized protein</fullName>
    </submittedName>
</protein>
<dbReference type="EMBL" id="JBHTBN010000007">
    <property type="protein sequence ID" value="MFC7358480.1"/>
    <property type="molecule type" value="Genomic_DNA"/>
</dbReference>
<dbReference type="Proteomes" id="UP001596415">
    <property type="component" value="Unassembled WGS sequence"/>
</dbReference>
<dbReference type="RefSeq" id="WP_380218452.1">
    <property type="nucleotide sequence ID" value="NZ_JBHTBN010000007.1"/>
</dbReference>
<reference evidence="2" key="1">
    <citation type="journal article" date="2019" name="Int. J. Syst. Evol. Microbiol.">
        <title>The Global Catalogue of Microorganisms (GCM) 10K type strain sequencing project: providing services to taxonomists for standard genome sequencing and annotation.</title>
        <authorList>
            <consortium name="The Broad Institute Genomics Platform"/>
            <consortium name="The Broad Institute Genome Sequencing Center for Infectious Disease"/>
            <person name="Wu L."/>
            <person name="Ma J."/>
        </authorList>
    </citation>
    <scope>NUCLEOTIDE SEQUENCE [LARGE SCALE GENOMIC DNA]</scope>
    <source>
        <strain evidence="2">CGMCC 1.16306</strain>
    </source>
</reference>
<keyword evidence="2" id="KW-1185">Reference proteome</keyword>
<organism evidence="1 2">
    <name type="scientific">Jejudonia soesokkakensis</name>
    <dbReference type="NCBI Taxonomy" id="1323432"/>
    <lineage>
        <taxon>Bacteria</taxon>
        <taxon>Pseudomonadati</taxon>
        <taxon>Bacteroidota</taxon>
        <taxon>Flavobacteriia</taxon>
        <taxon>Flavobacteriales</taxon>
        <taxon>Flavobacteriaceae</taxon>
        <taxon>Jejudonia</taxon>
    </lineage>
</organism>
<accession>A0ABW2MXK3</accession>
<name>A0ABW2MXK3_9FLAO</name>
<evidence type="ECO:0000313" key="1">
    <source>
        <dbReference type="EMBL" id="MFC7358480.1"/>
    </source>
</evidence>
<gene>
    <name evidence="1" type="ORF">ACFQO1_12335</name>
</gene>
<proteinExistence type="predicted"/>
<sequence>MQKKWYVSALLVVLTLVGVSLGQMTVPNQEIVVQFSAERVSSEDAKDTIEIVRSQLESLGAEHITVSETASGLLKITYYSIQDVALIKRTLAKEQQLDLGVTTLTTTENSDIPAEGPGKLYELEVHEITQLPDYDSDINGVALTLESKTTRFYVQDVNFWTISVLLPERIDTQEVAYQFQKRLSLLITTPHFIIPEVRAGPLS</sequence>